<dbReference type="AlphaFoldDB" id="A0AAD4DMW4"/>
<comment type="caution">
    <text evidence="2">The sequence shown here is derived from an EMBL/GenBank/DDBJ whole genome shotgun (WGS) entry which is preliminary data.</text>
</comment>
<name>A0AAD4DMW4_9AGAM</name>
<sequence>MILIFCSKKDIFLLLFCVANPTEASSFRTKSKYLNSLTSKAAWILRPILLTRRILCYVSLSALRITHDQITRFDINVDMLTSKLLMCKEDAMLPGTAVALSD</sequence>
<dbReference type="GeneID" id="64666510"/>
<evidence type="ECO:0008006" key="4">
    <source>
        <dbReference type="Google" id="ProtNLM"/>
    </source>
</evidence>
<evidence type="ECO:0000313" key="2">
    <source>
        <dbReference type="EMBL" id="KAG1883541.1"/>
    </source>
</evidence>
<dbReference type="Proteomes" id="UP001195769">
    <property type="component" value="Unassembled WGS sequence"/>
</dbReference>
<feature type="chain" id="PRO_5042217143" description="Secreted protein" evidence="1">
    <location>
        <begin position="25"/>
        <end position="102"/>
    </location>
</feature>
<reference evidence="2" key="1">
    <citation type="journal article" date="2020" name="New Phytol.">
        <title>Comparative genomics reveals dynamic genome evolution in host specialist ectomycorrhizal fungi.</title>
        <authorList>
            <person name="Lofgren L.A."/>
            <person name="Nguyen N.H."/>
            <person name="Vilgalys R."/>
            <person name="Ruytinx J."/>
            <person name="Liao H.L."/>
            <person name="Branco S."/>
            <person name="Kuo A."/>
            <person name="LaButti K."/>
            <person name="Lipzen A."/>
            <person name="Andreopoulos W."/>
            <person name="Pangilinan J."/>
            <person name="Riley R."/>
            <person name="Hundley H."/>
            <person name="Na H."/>
            <person name="Barry K."/>
            <person name="Grigoriev I.V."/>
            <person name="Stajich J.E."/>
            <person name="Kennedy P.G."/>
        </authorList>
    </citation>
    <scope>NUCLEOTIDE SEQUENCE</scope>
    <source>
        <strain evidence="2">FC203</strain>
    </source>
</reference>
<organism evidence="2 3">
    <name type="scientific">Suillus fuscotomentosus</name>
    <dbReference type="NCBI Taxonomy" id="1912939"/>
    <lineage>
        <taxon>Eukaryota</taxon>
        <taxon>Fungi</taxon>
        <taxon>Dikarya</taxon>
        <taxon>Basidiomycota</taxon>
        <taxon>Agaricomycotina</taxon>
        <taxon>Agaricomycetes</taxon>
        <taxon>Agaricomycetidae</taxon>
        <taxon>Boletales</taxon>
        <taxon>Suillineae</taxon>
        <taxon>Suillaceae</taxon>
        <taxon>Suillus</taxon>
    </lineage>
</organism>
<feature type="signal peptide" evidence="1">
    <location>
        <begin position="1"/>
        <end position="24"/>
    </location>
</feature>
<proteinExistence type="predicted"/>
<dbReference type="RefSeq" id="XP_041216187.1">
    <property type="nucleotide sequence ID" value="XM_041372212.1"/>
</dbReference>
<keyword evidence="3" id="KW-1185">Reference proteome</keyword>
<accession>A0AAD4DMW4</accession>
<evidence type="ECO:0000313" key="3">
    <source>
        <dbReference type="Proteomes" id="UP001195769"/>
    </source>
</evidence>
<evidence type="ECO:0000256" key="1">
    <source>
        <dbReference type="SAM" id="SignalP"/>
    </source>
</evidence>
<gene>
    <name evidence="2" type="ORF">F5891DRAFT_549867</name>
</gene>
<protein>
    <recommendedName>
        <fullName evidence="4">Secreted protein</fullName>
    </recommendedName>
</protein>
<dbReference type="EMBL" id="JABBWK010000491">
    <property type="protein sequence ID" value="KAG1883541.1"/>
    <property type="molecule type" value="Genomic_DNA"/>
</dbReference>
<keyword evidence="1" id="KW-0732">Signal</keyword>